<dbReference type="PANTHER" id="PTHR35149">
    <property type="entry name" value="SLL5132 PROTEIN"/>
    <property type="match status" value="1"/>
</dbReference>
<dbReference type="OrthoDB" id="9798761at2"/>
<dbReference type="REBASE" id="58953">
    <property type="entry name" value="XauGmrSDP"/>
</dbReference>
<feature type="domain" description="GmrSD restriction endonucleases C-terminal" evidence="3">
    <location>
        <begin position="481"/>
        <end position="653"/>
    </location>
</feature>
<evidence type="ECO:0000259" key="2">
    <source>
        <dbReference type="Pfam" id="PF03235"/>
    </source>
</evidence>
<protein>
    <recommendedName>
        <fullName evidence="6">DUF262 domain-containing protein</fullName>
    </recommendedName>
</protein>
<dbReference type="STRING" id="78245.Xaut_0548"/>
<feature type="region of interest" description="Disordered" evidence="1">
    <location>
        <begin position="201"/>
        <end position="228"/>
    </location>
</feature>
<sequence>MKAGPIEIGRLLQNRQRFCVPIYQRHYVWTRQKQWEPFWNDVRTKAIECLSGRERRFSHFMGAVVLEARGGFSAGRVPSFQVVDGQQRLTTFQIFLAAARDYARAVGFEKSAEKIADYILNDKPHLMEDREVEIYKVWPTQYDRALFIDIISGDRETLRKKYGRHFYAKRDKIYDYNTVPRLLSAYGYFYDKIKHSVESDDLEDEFAPSPEAPDEDTEEAAAADSGAPDEVKLDSLWQALVEEFKVVEIVLEEGDDAQVIFETLNERGEPLLASDLVRNNIFHRADALGEKAERLFATHWKAFEDPFWSVEEKQGRYKKPRIEFFLSNFIAGKIAGEVNLSKLFSEYKAFLKPRKAKEPRYATVAAELQELERFGAVYRELVERTADSALAAFSRRLLPWDVTTVYPLAMRLWASDIEDADKAAALDMLLSLIVRRGVCELTTKNYNKFFLTVIAHLDDKGWSAANLAAFLLAQKSETGRFPRDEEFERKWLDARAYVVLQPARARAILQEIEIAKRTKFHETTTLAPSLTVEHVMPQQWTAHWPMADGTRPNADQAHAALFNSIEDDTPVGRIVRRNRLRESFGNLTLLTQPLNAAVSNGPYQDWVNEKGEAVKGKRTALQDHSLLVMNREITTCDTWDEDAIIARGRNLFALARAIWTLPAVNAAEA</sequence>
<dbReference type="Pfam" id="PF03235">
    <property type="entry name" value="GmrSD_N"/>
    <property type="match status" value="1"/>
</dbReference>
<evidence type="ECO:0000256" key="1">
    <source>
        <dbReference type="SAM" id="MobiDB-lite"/>
    </source>
</evidence>
<dbReference type="AlphaFoldDB" id="A7ICR1"/>
<dbReference type="PANTHER" id="PTHR35149:SF1">
    <property type="entry name" value="DUF5655 DOMAIN-CONTAINING PROTEIN"/>
    <property type="match status" value="1"/>
</dbReference>
<keyword evidence="5" id="KW-1185">Reference proteome</keyword>
<evidence type="ECO:0000313" key="4">
    <source>
        <dbReference type="EMBL" id="ABS65804.1"/>
    </source>
</evidence>
<evidence type="ECO:0000259" key="3">
    <source>
        <dbReference type="Pfam" id="PF07510"/>
    </source>
</evidence>
<dbReference type="PhylomeDB" id="A7ICR1"/>
<dbReference type="HOGENOM" id="CLU_011736_2_2_5"/>
<dbReference type="InterPro" id="IPR004919">
    <property type="entry name" value="GmrSD_N"/>
</dbReference>
<proteinExistence type="predicted"/>
<dbReference type="Pfam" id="PF07510">
    <property type="entry name" value="GmrSD_C"/>
    <property type="match status" value="1"/>
</dbReference>
<evidence type="ECO:0000313" key="5">
    <source>
        <dbReference type="Proteomes" id="UP000002417"/>
    </source>
</evidence>
<feature type="domain" description="GmrSD restriction endonucleases N-terminal" evidence="2">
    <location>
        <begin position="8"/>
        <end position="282"/>
    </location>
</feature>
<name>A7ICR1_XANP2</name>
<evidence type="ECO:0008006" key="6">
    <source>
        <dbReference type="Google" id="ProtNLM"/>
    </source>
</evidence>
<dbReference type="KEGG" id="xau:Xaut_0548"/>
<dbReference type="eggNOG" id="COG1479">
    <property type="taxonomic scope" value="Bacteria"/>
</dbReference>
<dbReference type="InterPro" id="IPR011089">
    <property type="entry name" value="GmrSD_C"/>
</dbReference>
<dbReference type="Proteomes" id="UP000002417">
    <property type="component" value="Chromosome"/>
</dbReference>
<feature type="compositionally biased region" description="Acidic residues" evidence="1">
    <location>
        <begin position="201"/>
        <end position="221"/>
    </location>
</feature>
<accession>A7ICR1</accession>
<reference evidence="4 5" key="1">
    <citation type="submission" date="2007-07" db="EMBL/GenBank/DDBJ databases">
        <title>Complete sequence of chromosome of Xanthobacter autotrophicus Py2.</title>
        <authorList>
            <consortium name="US DOE Joint Genome Institute"/>
            <person name="Copeland A."/>
            <person name="Lucas S."/>
            <person name="Lapidus A."/>
            <person name="Barry K."/>
            <person name="Glavina del Rio T."/>
            <person name="Hammon N."/>
            <person name="Israni S."/>
            <person name="Dalin E."/>
            <person name="Tice H."/>
            <person name="Pitluck S."/>
            <person name="Sims D."/>
            <person name="Brettin T."/>
            <person name="Bruce D."/>
            <person name="Detter J.C."/>
            <person name="Han C."/>
            <person name="Tapia R."/>
            <person name="Brainard J."/>
            <person name="Schmutz J."/>
            <person name="Larimer F."/>
            <person name="Land M."/>
            <person name="Hauser L."/>
            <person name="Kyrpides N."/>
            <person name="Kim E."/>
            <person name="Ensigns S.A."/>
            <person name="Richardson P."/>
        </authorList>
    </citation>
    <scope>NUCLEOTIDE SEQUENCE [LARGE SCALE GENOMIC DNA]</scope>
    <source>
        <strain evidence="5">ATCC BAA-1158 / Py2</strain>
    </source>
</reference>
<dbReference type="EMBL" id="CP000781">
    <property type="protein sequence ID" value="ABS65804.1"/>
    <property type="molecule type" value="Genomic_DNA"/>
</dbReference>
<organism evidence="4 5">
    <name type="scientific">Xanthobacter autotrophicus (strain ATCC BAA-1158 / Py2)</name>
    <dbReference type="NCBI Taxonomy" id="78245"/>
    <lineage>
        <taxon>Bacteria</taxon>
        <taxon>Pseudomonadati</taxon>
        <taxon>Pseudomonadota</taxon>
        <taxon>Alphaproteobacteria</taxon>
        <taxon>Hyphomicrobiales</taxon>
        <taxon>Xanthobacteraceae</taxon>
        <taxon>Xanthobacter</taxon>
    </lineage>
</organism>
<gene>
    <name evidence="4" type="ordered locus">Xaut_0548</name>
</gene>